<dbReference type="EMBL" id="AORZ01000037">
    <property type="protein sequence ID" value="EME99926.1"/>
    <property type="molecule type" value="Genomic_DNA"/>
</dbReference>
<proteinExistence type="predicted"/>
<protein>
    <submittedName>
        <fullName evidence="1">Uncharacterized protein</fullName>
    </submittedName>
</protein>
<evidence type="ECO:0000313" key="1">
    <source>
        <dbReference type="EMBL" id="EME99926.1"/>
    </source>
</evidence>
<dbReference type="Proteomes" id="UP000011740">
    <property type="component" value="Unassembled WGS sequence"/>
</dbReference>
<dbReference type="PATRIC" id="fig|1223523.3.peg.2879"/>
<sequence length="162" mass="17448">MASLLRLHPWLATGPAAWLVSREVHPGVAREAWAKGLPATLRAGIHFDAVHVSAALVESRVASRERGAVEAWFREGGIAASVIVSRLRDRYTALVPPDTAAGWDVAHTHCLGATRRTPYLAVPVPTRRRPPGAFWLLPAPDDDGMLCAAERLRELLGGAAAR</sequence>
<name>M3C7N5_STRM1</name>
<dbReference type="AlphaFoldDB" id="M3C7N5"/>
<organism evidence="1 2">
    <name type="scientific">Streptomyces mobaraensis (strain ATCC 29032 / DSM 40847 / JCM 4168 / NBRC 13819 / NCIMB 11159 / IPCR 16-22)</name>
    <dbReference type="NCBI Taxonomy" id="1223523"/>
    <lineage>
        <taxon>Bacteria</taxon>
        <taxon>Bacillati</taxon>
        <taxon>Actinomycetota</taxon>
        <taxon>Actinomycetes</taxon>
        <taxon>Kitasatosporales</taxon>
        <taxon>Streptomycetaceae</taxon>
        <taxon>Streptomyces</taxon>
    </lineage>
</organism>
<gene>
    <name evidence="1" type="ORF">H340_14086</name>
</gene>
<comment type="caution">
    <text evidence="1">The sequence shown here is derived from an EMBL/GenBank/DDBJ whole genome shotgun (WGS) entry which is preliminary data.</text>
</comment>
<dbReference type="RefSeq" id="WP_004944904.1">
    <property type="nucleotide sequence ID" value="NZ_AORZ01000037.1"/>
</dbReference>
<reference evidence="1 2" key="1">
    <citation type="journal article" date="2013" name="Genome Announc.">
        <title>Whole-Genome Shotgun Assembly and Analysis of the Genome of Streptomyces mobaraensis DSM 40847, a Strain for Industrial Production of Microbial Transglutaminase.</title>
        <authorList>
            <person name="Yang H."/>
            <person name="He T."/>
            <person name="Wu W."/>
            <person name="Zhu W."/>
            <person name="Lu B."/>
            <person name="Sun W."/>
        </authorList>
    </citation>
    <scope>NUCLEOTIDE SEQUENCE [LARGE SCALE GENOMIC DNA]</scope>
    <source>
        <strain evidence="1 2">DSM 40847</strain>
    </source>
</reference>
<evidence type="ECO:0000313" key="2">
    <source>
        <dbReference type="Proteomes" id="UP000011740"/>
    </source>
</evidence>
<accession>M3C7N5</accession>